<evidence type="ECO:0000313" key="2">
    <source>
        <dbReference type="EnsemblMetazoa" id="GMOY010595-PA"/>
    </source>
</evidence>
<comment type="similarity">
    <text evidence="1">Belongs to the histone H3 family.</text>
</comment>
<dbReference type="PRINTS" id="PR00622">
    <property type="entry name" value="HISTONEH3"/>
</dbReference>
<organism evidence="2 3">
    <name type="scientific">Glossina morsitans morsitans</name>
    <name type="common">Savannah tsetse fly</name>
    <dbReference type="NCBI Taxonomy" id="37546"/>
    <lineage>
        <taxon>Eukaryota</taxon>
        <taxon>Metazoa</taxon>
        <taxon>Ecdysozoa</taxon>
        <taxon>Arthropoda</taxon>
        <taxon>Hexapoda</taxon>
        <taxon>Insecta</taxon>
        <taxon>Pterygota</taxon>
        <taxon>Neoptera</taxon>
        <taxon>Endopterygota</taxon>
        <taxon>Diptera</taxon>
        <taxon>Brachycera</taxon>
        <taxon>Muscomorpha</taxon>
        <taxon>Hippoboscoidea</taxon>
        <taxon>Glossinidae</taxon>
        <taxon>Glossina</taxon>
    </lineage>
</organism>
<evidence type="ECO:0000313" key="3">
    <source>
        <dbReference type="Proteomes" id="UP000092444"/>
    </source>
</evidence>
<dbReference type="Gene3D" id="1.10.20.10">
    <property type="entry name" value="Histone, subunit A"/>
    <property type="match status" value="1"/>
</dbReference>
<dbReference type="AlphaFoldDB" id="A0A1B0GBB2"/>
<protein>
    <submittedName>
        <fullName evidence="2">Uncharacterized protein</fullName>
    </submittedName>
</protein>
<evidence type="ECO:0000256" key="1">
    <source>
        <dbReference type="ARBA" id="ARBA00010343"/>
    </source>
</evidence>
<dbReference type="GO" id="GO:0046982">
    <property type="term" value="F:protein heterodimerization activity"/>
    <property type="evidence" value="ECO:0007669"/>
    <property type="project" value="InterPro"/>
</dbReference>
<dbReference type="InterPro" id="IPR000164">
    <property type="entry name" value="Histone_H3/CENP-A"/>
</dbReference>
<dbReference type="GO" id="GO:0003677">
    <property type="term" value="F:DNA binding"/>
    <property type="evidence" value="ECO:0007669"/>
    <property type="project" value="InterPro"/>
</dbReference>
<dbReference type="SUPFAM" id="SSF47113">
    <property type="entry name" value="Histone-fold"/>
    <property type="match status" value="1"/>
</dbReference>
<dbReference type="Proteomes" id="UP000092444">
    <property type="component" value="Unassembled WGS sequence"/>
</dbReference>
<dbReference type="PANTHER" id="PTHR45810:SF1">
    <property type="entry name" value="HISTONE H3-LIKE CENTROMERIC PROTEIN A"/>
    <property type="match status" value="1"/>
</dbReference>
<dbReference type="GO" id="GO:0000786">
    <property type="term" value="C:nucleosome"/>
    <property type="evidence" value="ECO:0007669"/>
    <property type="project" value="InterPro"/>
</dbReference>
<dbReference type="PANTHER" id="PTHR45810">
    <property type="entry name" value="HISTONE H3.2"/>
    <property type="match status" value="1"/>
</dbReference>
<reference evidence="2" key="1">
    <citation type="submission" date="2020-05" db="UniProtKB">
        <authorList>
            <consortium name="EnsemblMetazoa"/>
        </authorList>
    </citation>
    <scope>IDENTIFICATION</scope>
    <source>
        <strain evidence="2">Yale</strain>
    </source>
</reference>
<proteinExistence type="inferred from homology"/>
<keyword evidence="3" id="KW-1185">Reference proteome</keyword>
<dbReference type="GO" id="GO:0030527">
    <property type="term" value="F:structural constituent of chromatin"/>
    <property type="evidence" value="ECO:0007669"/>
    <property type="project" value="InterPro"/>
</dbReference>
<dbReference type="STRING" id="37546.A0A1B0GBB2"/>
<dbReference type="InterPro" id="IPR009072">
    <property type="entry name" value="Histone-fold"/>
</dbReference>
<sequence length="195" mass="21503">MDILSEAQSNKVLQNPITTSNKILEPNLAKLQKTVLVVPLCNHITSCSTEFSGLVSSNLPKVVTDRTKQKIRTSTGGEASHKNLGAKVARTLAALTDCVKNFRPYQPCTVPLGAIRRYQTSTELSIPKLSFQRLVPSVPFMPRVSTLSSRIAQTNFRVSTYTAQNSSLKSHPSSTINNIVIKDIQREECKYGNKL</sequence>
<dbReference type="EnsemblMetazoa" id="GMOY010595-RA">
    <property type="protein sequence ID" value="GMOY010595-PA"/>
    <property type="gene ID" value="GMOY010595"/>
</dbReference>
<dbReference type="VEuPathDB" id="VectorBase:GMOY010595"/>
<name>A0A1B0GBB2_GLOMM</name>
<dbReference type="EMBL" id="CCAG010011567">
    <property type="status" value="NOT_ANNOTATED_CDS"/>
    <property type="molecule type" value="Genomic_DNA"/>
</dbReference>
<accession>A0A1B0GBB2</accession>